<keyword evidence="4" id="KW-0106">Calcium</keyword>
<dbReference type="Proteomes" id="UP000016649">
    <property type="component" value="Unassembled WGS sequence"/>
</dbReference>
<dbReference type="InterPro" id="IPR000917">
    <property type="entry name" value="Sulfatase_N"/>
</dbReference>
<evidence type="ECO:0000256" key="4">
    <source>
        <dbReference type="ARBA" id="ARBA00022837"/>
    </source>
</evidence>
<evidence type="ECO:0000313" key="6">
    <source>
        <dbReference type="EMBL" id="ERJ91994.1"/>
    </source>
</evidence>
<dbReference type="Gene3D" id="3.40.720.10">
    <property type="entry name" value="Alkaline Phosphatase, subunit A"/>
    <property type="match status" value="1"/>
</dbReference>
<proteinExistence type="inferred from homology"/>
<sequence>MQRKNLLYIFADQWRYHALGAAHEDTVFTPCMDSFAAESVCCTNAISTYPLCSPHRAALLTGKYPLSCGMWTNCKTGLDISPCLAPQETLISDVLKKNGYDTAYIGKWHLDSSDLNYSAHPASACSGWDAYTPAGCRRHGFDFWYSYGAMDEHLSPHYWTTDGERCDIRTWSPEHETDVLLSYLERWRAAHTGQAAQLDQAVSPAQADTPFCAFLSWNPPHPPYDQVPERYLKQYAGKLNFRQNVPEAMRRDESYQKKMREYYAAISGLDEQFGRIMSFLEKTGLKDDTLIVLSADHGDCMGSHGLYGKNVWYEESIRIPLYVGGGAMMSFAGEGADSQSRTSADVRLHTPLVCPALIESCDHMPTLLDILGVPIPDCVEGTSAALALAAACCGADFSDGKVNTGKSHAFLCMLPGMPELIEPFKKEGLDSKCFGWRGIRTKDKTYVIDNGTEPHTKQRRFLYDNVQDPYQMHPIELSASDPRCAPYDKLLKAWCRRHKDFFLFERNE</sequence>
<feature type="domain" description="Sulfatase N-terminal" evidence="5">
    <location>
        <begin position="4"/>
        <end position="321"/>
    </location>
</feature>
<dbReference type="Pfam" id="PF00884">
    <property type="entry name" value="Sulfatase"/>
    <property type="match status" value="1"/>
</dbReference>
<dbReference type="CDD" id="cd16034">
    <property type="entry name" value="sulfatase_like"/>
    <property type="match status" value="1"/>
</dbReference>
<evidence type="ECO:0000256" key="1">
    <source>
        <dbReference type="ARBA" id="ARBA00008779"/>
    </source>
</evidence>
<comment type="similarity">
    <text evidence="1">Belongs to the sulfatase family.</text>
</comment>
<dbReference type="InterPro" id="IPR024607">
    <property type="entry name" value="Sulfatase_CS"/>
</dbReference>
<dbReference type="EMBL" id="AWVH01000039">
    <property type="protein sequence ID" value="ERJ91994.1"/>
    <property type="molecule type" value="Genomic_DNA"/>
</dbReference>
<dbReference type="SUPFAM" id="SSF53649">
    <property type="entry name" value="Alkaline phosphatase-like"/>
    <property type="match status" value="1"/>
</dbReference>
<name>A0ABN0NX51_TRELE</name>
<organism evidence="6 7">
    <name type="scientific">Treponema lecithinolyticum ATCC 700332</name>
    <dbReference type="NCBI Taxonomy" id="1321815"/>
    <lineage>
        <taxon>Bacteria</taxon>
        <taxon>Pseudomonadati</taxon>
        <taxon>Spirochaetota</taxon>
        <taxon>Spirochaetia</taxon>
        <taxon>Spirochaetales</taxon>
        <taxon>Treponemataceae</taxon>
        <taxon>Treponema</taxon>
    </lineage>
</organism>
<dbReference type="PANTHER" id="PTHR42693:SF53">
    <property type="entry name" value="ENDO-4-O-SULFATASE"/>
    <property type="match status" value="1"/>
</dbReference>
<evidence type="ECO:0000256" key="2">
    <source>
        <dbReference type="ARBA" id="ARBA00022723"/>
    </source>
</evidence>
<keyword evidence="3" id="KW-0378">Hydrolase</keyword>
<evidence type="ECO:0000313" key="7">
    <source>
        <dbReference type="Proteomes" id="UP000016649"/>
    </source>
</evidence>
<evidence type="ECO:0000256" key="3">
    <source>
        <dbReference type="ARBA" id="ARBA00022801"/>
    </source>
</evidence>
<dbReference type="RefSeq" id="WP_021687853.1">
    <property type="nucleotide sequence ID" value="NZ_KI260569.1"/>
</dbReference>
<keyword evidence="2" id="KW-0479">Metal-binding</keyword>
<comment type="caution">
    <text evidence="6">The sequence shown here is derived from an EMBL/GenBank/DDBJ whole genome shotgun (WGS) entry which is preliminary data.</text>
</comment>
<protein>
    <submittedName>
        <fullName evidence="6">Arylsulfatase</fullName>
    </submittedName>
</protein>
<gene>
    <name evidence="6" type="ORF">HMPREF9193_01652</name>
</gene>
<dbReference type="Gene3D" id="3.30.1120.10">
    <property type="match status" value="1"/>
</dbReference>
<dbReference type="PANTHER" id="PTHR42693">
    <property type="entry name" value="ARYLSULFATASE FAMILY MEMBER"/>
    <property type="match status" value="1"/>
</dbReference>
<dbReference type="InterPro" id="IPR050738">
    <property type="entry name" value="Sulfatase"/>
</dbReference>
<reference evidence="6 7" key="1">
    <citation type="submission" date="2013-08" db="EMBL/GenBank/DDBJ databases">
        <authorList>
            <person name="Weinstock G."/>
            <person name="Sodergren E."/>
            <person name="Wylie T."/>
            <person name="Fulton L."/>
            <person name="Fulton R."/>
            <person name="Fronick C."/>
            <person name="O'Laughlin M."/>
            <person name="Godfrey J."/>
            <person name="Miner T."/>
            <person name="Herter B."/>
            <person name="Appelbaum E."/>
            <person name="Cordes M."/>
            <person name="Lek S."/>
            <person name="Wollam A."/>
            <person name="Pepin K.H."/>
            <person name="Palsikar V.B."/>
            <person name="Mitreva M."/>
            <person name="Wilson R.K."/>
        </authorList>
    </citation>
    <scope>NUCLEOTIDE SEQUENCE [LARGE SCALE GENOMIC DNA]</scope>
    <source>
        <strain evidence="6 7">ATCC 700332</strain>
    </source>
</reference>
<keyword evidence="7" id="KW-1185">Reference proteome</keyword>
<dbReference type="InterPro" id="IPR017850">
    <property type="entry name" value="Alkaline_phosphatase_core_sf"/>
</dbReference>
<accession>A0ABN0NX51</accession>
<dbReference type="PROSITE" id="PS00149">
    <property type="entry name" value="SULFATASE_2"/>
    <property type="match status" value="1"/>
</dbReference>
<evidence type="ECO:0000259" key="5">
    <source>
        <dbReference type="Pfam" id="PF00884"/>
    </source>
</evidence>